<dbReference type="VEuPathDB" id="MicrosporidiaDB:CWI37_0246p0030"/>
<name>A0A4Q9L7Q3_9MICR</name>
<dbReference type="Proteomes" id="UP000292362">
    <property type="component" value="Unassembled WGS sequence"/>
</dbReference>
<accession>A0A4Q9L7Q3</accession>
<dbReference type="EMBL" id="PITJ01000246">
    <property type="protein sequence ID" value="TBU03713.1"/>
    <property type="molecule type" value="Genomic_DNA"/>
</dbReference>
<evidence type="ECO:0000313" key="2">
    <source>
        <dbReference type="Proteomes" id="UP000292362"/>
    </source>
</evidence>
<proteinExistence type="predicted"/>
<dbReference type="AlphaFoldDB" id="A0A4Q9L7Q3"/>
<reference evidence="1 2" key="1">
    <citation type="submission" date="2017-12" db="EMBL/GenBank/DDBJ databases">
        <authorList>
            <person name="Pombert J.-F."/>
            <person name="Haag K.L."/>
            <person name="Ebert D."/>
        </authorList>
    </citation>
    <scope>NUCLEOTIDE SEQUENCE [LARGE SCALE GENOMIC DNA]</scope>
    <source>
        <strain evidence="1">FI-OER-3-3</strain>
    </source>
</reference>
<gene>
    <name evidence="1" type="ORF">CWI37_0246p0030</name>
</gene>
<evidence type="ECO:0000313" key="1">
    <source>
        <dbReference type="EMBL" id="TBU03713.1"/>
    </source>
</evidence>
<organism evidence="1 2">
    <name type="scientific">Hamiltosporidium tvaerminnensis</name>
    <dbReference type="NCBI Taxonomy" id="1176355"/>
    <lineage>
        <taxon>Eukaryota</taxon>
        <taxon>Fungi</taxon>
        <taxon>Fungi incertae sedis</taxon>
        <taxon>Microsporidia</taxon>
        <taxon>Dubosqiidae</taxon>
        <taxon>Hamiltosporidium</taxon>
    </lineage>
</organism>
<comment type="caution">
    <text evidence="1">The sequence shown here is derived from an EMBL/GenBank/DDBJ whole genome shotgun (WGS) entry which is preliminary data.</text>
</comment>
<protein>
    <submittedName>
        <fullName evidence="1">Uncharacterized protein</fullName>
    </submittedName>
</protein>
<sequence length="298" mass="35285">MSEIIKTIKLLKRSYKQPIIFHILHSHLSFIISKDKRFVLYDYYDDWTKLLILSASDLKFSVYNLEKKIINFLVENRNTKYFDELILFKLKIILYYILNTQQKSTNMFILFELMNNYVDTSEETDYYIFSCVSKHVMCNIFGIKLFKFVQKDAINIFLEKCLKNNSNFLLKSRILPAYIDSNIIPVSFIDFNSDDSLLNLKIFESLCLYAKFTANPSNFKEIIPSSPEFIEIFSLFISKEISDQSTEIKEYNFKEYNLNECLLNNNSLIPFLKNLYNKTEDKDKFISDLKGFIDSVLL</sequence>